<evidence type="ECO:0000313" key="4">
    <source>
        <dbReference type="Proteomes" id="UP001164746"/>
    </source>
</evidence>
<dbReference type="PANTHER" id="PTHR46289">
    <property type="entry name" value="52 KDA REPRESSOR OF THE INHIBITOR OF THE PROTEIN KINASE-LIKE PROTEIN-RELATED"/>
    <property type="match status" value="1"/>
</dbReference>
<organism evidence="3 4">
    <name type="scientific">Mya arenaria</name>
    <name type="common">Soft-shell clam</name>
    <dbReference type="NCBI Taxonomy" id="6604"/>
    <lineage>
        <taxon>Eukaryota</taxon>
        <taxon>Metazoa</taxon>
        <taxon>Spiralia</taxon>
        <taxon>Lophotrochozoa</taxon>
        <taxon>Mollusca</taxon>
        <taxon>Bivalvia</taxon>
        <taxon>Autobranchia</taxon>
        <taxon>Heteroconchia</taxon>
        <taxon>Euheterodonta</taxon>
        <taxon>Imparidentia</taxon>
        <taxon>Neoheterodontei</taxon>
        <taxon>Myida</taxon>
        <taxon>Myoidea</taxon>
        <taxon>Myidae</taxon>
        <taxon>Mya</taxon>
    </lineage>
</organism>
<gene>
    <name evidence="3" type="ORF">MAR_011825</name>
</gene>
<proteinExistence type="predicted"/>
<keyword evidence="4" id="KW-1185">Reference proteome</keyword>
<protein>
    <submittedName>
        <fullName evidence="3">P52K-like protein</fullName>
    </submittedName>
</protein>
<reference evidence="3" key="1">
    <citation type="submission" date="2022-11" db="EMBL/GenBank/DDBJ databases">
        <title>Centuries of genome instability and evolution in soft-shell clam transmissible cancer (bioRxiv).</title>
        <authorList>
            <person name="Hart S.F.M."/>
            <person name="Yonemitsu M.A."/>
            <person name="Giersch R.M."/>
            <person name="Beal B.F."/>
            <person name="Arriagada G."/>
            <person name="Davis B.W."/>
            <person name="Ostrander E.A."/>
            <person name="Goff S.P."/>
            <person name="Metzger M.J."/>
        </authorList>
    </citation>
    <scope>NUCLEOTIDE SEQUENCE</scope>
    <source>
        <strain evidence="3">MELC-2E11</strain>
        <tissue evidence="3">Siphon/mantle</tissue>
    </source>
</reference>
<evidence type="ECO:0000256" key="1">
    <source>
        <dbReference type="SAM" id="MobiDB-lite"/>
    </source>
</evidence>
<dbReference type="InterPro" id="IPR052958">
    <property type="entry name" value="IFN-induced_PKR_regulator"/>
</dbReference>
<dbReference type="InterPro" id="IPR008906">
    <property type="entry name" value="HATC_C_dom"/>
</dbReference>
<dbReference type="PANTHER" id="PTHR46289:SF14">
    <property type="entry name" value="DUF4371 DOMAIN-CONTAINING PROTEIN"/>
    <property type="match status" value="1"/>
</dbReference>
<evidence type="ECO:0000313" key="3">
    <source>
        <dbReference type="EMBL" id="WAR26121.1"/>
    </source>
</evidence>
<dbReference type="Proteomes" id="UP001164746">
    <property type="component" value="Chromosome 14"/>
</dbReference>
<dbReference type="Pfam" id="PF05699">
    <property type="entry name" value="Dimer_Tnp_hAT"/>
    <property type="match status" value="1"/>
</dbReference>
<evidence type="ECO:0000259" key="2">
    <source>
        <dbReference type="Pfam" id="PF05699"/>
    </source>
</evidence>
<sequence>MTSERRTGRFWTVTSVLGFSNANNQASLRKEEHGRGTSLTVKWSDFGYNVGERGLDLLVKYTMQFKESPLNMSPDVCEDKDALAVIESVSLVEEWSDQDALAETREEEAPSGNNSKGQLFSDNRSTGEYQPPTQRGPGIPRTGQTELGTGLPPWRYVRMLHASNDTLNQNKRQMPRWRTATVCFVGVTSPLDKADEKLVLEPSGTHGDFGISAVGMSCSPGLVQRIGPSLLIFLEAILTEDNSPHGITSGGKLRKAQSVWFRTHSWLRYSMSKLRFFCAPCFLFGDQVARSKALTREPFTDWCNFSKIVERHSKSQCHIDQLIAAENYLAVLKGQKKDIECTISQFNAMVEKNRQILVSIVETIILCGQQNIALRGHDESSSNFQAPTVVTTLDRLADEGDRRLRYINFTNFEFIVTLVAIEHLLSALVPLSNMLQAKDCDLLHAANDTRGVMVLLQAERNDDEVWISLFQKAVDIAGDVNVIPAAPRRYGRQQNRPNAPGNTSEFWKRNMYLPFVDHLLVELEKRLMQGHGRFCAPKLLPLKIQNDGLPRESINDVYQAFHACIDVDETIFVRECERWRMWWTDAALAVDRPAAPASLAESITLASKALYPSIRHCLTLLMVMPVSTATVERSFSVMRRVKTYLRSTMGTERLSGLGRMNVYKDREISAERFVDKFANQQNRRLAFVFKV</sequence>
<accession>A0ABY7FZE7</accession>
<name>A0ABY7FZE7_MYAAR</name>
<feature type="domain" description="HAT C-terminal dimerisation" evidence="2">
    <location>
        <begin position="609"/>
        <end position="657"/>
    </location>
</feature>
<feature type="compositionally biased region" description="Polar residues" evidence="1">
    <location>
        <begin position="111"/>
        <end position="133"/>
    </location>
</feature>
<feature type="region of interest" description="Disordered" evidence="1">
    <location>
        <begin position="97"/>
        <end position="147"/>
    </location>
</feature>
<dbReference type="EMBL" id="CP111025">
    <property type="protein sequence ID" value="WAR26121.1"/>
    <property type="molecule type" value="Genomic_DNA"/>
</dbReference>